<name>A0AAV9XXB5_9CRYT</name>
<proteinExistence type="predicted"/>
<comment type="caution">
    <text evidence="2">The sequence shown here is derived from an EMBL/GenBank/DDBJ whole genome shotgun (WGS) entry which is preliminary data.</text>
</comment>
<accession>A0AAV9XXB5</accession>
<organism evidence="2 3">
    <name type="scientific">Cryptosporidium xiaoi</name>
    <dbReference type="NCBI Taxonomy" id="659607"/>
    <lineage>
        <taxon>Eukaryota</taxon>
        <taxon>Sar</taxon>
        <taxon>Alveolata</taxon>
        <taxon>Apicomplexa</taxon>
        <taxon>Conoidasida</taxon>
        <taxon>Coccidia</taxon>
        <taxon>Eucoccidiorida</taxon>
        <taxon>Eimeriorina</taxon>
        <taxon>Cryptosporidiidae</taxon>
        <taxon>Cryptosporidium</taxon>
    </lineage>
</organism>
<reference evidence="2 3" key="1">
    <citation type="submission" date="2023-10" db="EMBL/GenBank/DDBJ databases">
        <title>Comparative genomics analysis reveals potential genetic determinants of host preference in Cryptosporidium xiaoi.</title>
        <authorList>
            <person name="Xiao L."/>
            <person name="Li J."/>
        </authorList>
    </citation>
    <scope>NUCLEOTIDE SEQUENCE [LARGE SCALE GENOMIC DNA]</scope>
    <source>
        <strain evidence="2 3">52996</strain>
    </source>
</reference>
<dbReference type="EMBL" id="JAWDEY010000019">
    <property type="protein sequence ID" value="KAK6588954.1"/>
    <property type="molecule type" value="Genomic_DNA"/>
</dbReference>
<sequence length="322" mass="37905">MKFLNILFILLSLLNLIDTIIGDINPKKLFSVEVSENYENNENIGNRLFLMVDNNGILTPNYSIESLCNSEINYFIDIINKNIISLRIICTETYIVNNLNGVVFLRFSDNVFELNNMTIKKELYFDRSFEKRIFLFGKYSNIYEIENIPKVLQNFDFDLLPKNYNIIEDSIYIKYIIEVKLLGLIDNSNNELRHIDMKNNNIRKVNNDYEIIKIDIKDPTYLVFFAKKRYYNSIYIAVPIFHFTSVCYNKENYTITFNCNDDLSDTETSYMLDSGIYNNKGIKVVTNKIYSNRIISTENIRYLTSIISIKFSISNETNTYQN</sequence>
<evidence type="ECO:0000313" key="3">
    <source>
        <dbReference type="Proteomes" id="UP001311799"/>
    </source>
</evidence>
<dbReference type="AlphaFoldDB" id="A0AAV9XXB5"/>
<evidence type="ECO:0000256" key="1">
    <source>
        <dbReference type="SAM" id="SignalP"/>
    </source>
</evidence>
<protein>
    <submittedName>
        <fullName evidence="2">Uncharacterized protein</fullName>
    </submittedName>
</protein>
<dbReference type="Proteomes" id="UP001311799">
    <property type="component" value="Unassembled WGS sequence"/>
</dbReference>
<keyword evidence="3" id="KW-1185">Reference proteome</keyword>
<feature type="chain" id="PRO_5043979150" evidence="1">
    <location>
        <begin position="23"/>
        <end position="322"/>
    </location>
</feature>
<feature type="signal peptide" evidence="1">
    <location>
        <begin position="1"/>
        <end position="22"/>
    </location>
</feature>
<evidence type="ECO:0000313" key="2">
    <source>
        <dbReference type="EMBL" id="KAK6588954.1"/>
    </source>
</evidence>
<keyword evidence="1" id="KW-0732">Signal</keyword>
<gene>
    <name evidence="2" type="ORF">RS030_273677</name>
</gene>